<dbReference type="AlphaFoldDB" id="Q12K87"/>
<gene>
    <name evidence="3" type="ordered locus">Sden_2860</name>
</gene>
<feature type="signal peptide" evidence="1">
    <location>
        <begin position="1"/>
        <end position="25"/>
    </location>
</feature>
<evidence type="ECO:0000259" key="2">
    <source>
        <dbReference type="Pfam" id="PF13511"/>
    </source>
</evidence>
<name>Q12K87_SHEDO</name>
<feature type="domain" description="DUF4124" evidence="2">
    <location>
        <begin position="16"/>
        <end position="64"/>
    </location>
</feature>
<keyword evidence="1" id="KW-0732">Signal</keyword>
<dbReference type="HOGENOM" id="CLU_108835_3_0_6"/>
<organism evidence="3 4">
    <name type="scientific">Shewanella denitrificans (strain OS217 / ATCC BAA-1090 / DSM 15013)</name>
    <dbReference type="NCBI Taxonomy" id="318161"/>
    <lineage>
        <taxon>Bacteria</taxon>
        <taxon>Pseudomonadati</taxon>
        <taxon>Pseudomonadota</taxon>
        <taxon>Gammaproteobacteria</taxon>
        <taxon>Alteromonadales</taxon>
        <taxon>Shewanellaceae</taxon>
        <taxon>Shewanella</taxon>
    </lineage>
</organism>
<feature type="chain" id="PRO_5004181207" description="DUF4124 domain-containing protein" evidence="1">
    <location>
        <begin position="26"/>
        <end position="150"/>
    </location>
</feature>
<reference evidence="3 4" key="1">
    <citation type="submission" date="2006-03" db="EMBL/GenBank/DDBJ databases">
        <title>Complete sequence of Shewanella denitrificans OS217.</title>
        <authorList>
            <consortium name="US DOE Joint Genome Institute"/>
            <person name="Copeland A."/>
            <person name="Lucas S."/>
            <person name="Lapidus A."/>
            <person name="Barry K."/>
            <person name="Detter J.C."/>
            <person name="Glavina del Rio T."/>
            <person name="Hammon N."/>
            <person name="Israni S."/>
            <person name="Dalin E."/>
            <person name="Tice H."/>
            <person name="Pitluck S."/>
            <person name="Brettin T."/>
            <person name="Bruce D."/>
            <person name="Han C."/>
            <person name="Tapia R."/>
            <person name="Gilna P."/>
            <person name="Kiss H."/>
            <person name="Schmutz J."/>
            <person name="Larimer F."/>
            <person name="Land M."/>
            <person name="Hauser L."/>
            <person name="Kyrpides N."/>
            <person name="Lykidis A."/>
            <person name="Richardson P."/>
        </authorList>
    </citation>
    <scope>NUCLEOTIDE SEQUENCE [LARGE SCALE GENOMIC DNA]</scope>
    <source>
        <strain evidence="4">OS217 / ATCC BAA-1090 / DSM 15013</strain>
    </source>
</reference>
<proteinExistence type="predicted"/>
<protein>
    <recommendedName>
        <fullName evidence="2">DUF4124 domain-containing protein</fullName>
    </recommendedName>
</protein>
<dbReference type="Proteomes" id="UP000001982">
    <property type="component" value="Chromosome"/>
</dbReference>
<accession>Q12K87</accession>
<dbReference type="Pfam" id="PF13511">
    <property type="entry name" value="DUF4124"/>
    <property type="match status" value="1"/>
</dbReference>
<dbReference type="OrthoDB" id="7068596at2"/>
<dbReference type="RefSeq" id="WP_011497288.1">
    <property type="nucleotide sequence ID" value="NC_007954.1"/>
</dbReference>
<dbReference type="InterPro" id="IPR025392">
    <property type="entry name" value="DUF4124"/>
</dbReference>
<evidence type="ECO:0000256" key="1">
    <source>
        <dbReference type="SAM" id="SignalP"/>
    </source>
</evidence>
<dbReference type="KEGG" id="sdn:Sden_2860"/>
<evidence type="ECO:0000313" key="4">
    <source>
        <dbReference type="Proteomes" id="UP000001982"/>
    </source>
</evidence>
<dbReference type="EMBL" id="CP000302">
    <property type="protein sequence ID" value="ABE56139.1"/>
    <property type="molecule type" value="Genomic_DNA"/>
</dbReference>
<sequence>MLTLRSLVYLLSTAFILCLSLSVGATVIYSWTDKDGQVHYSQEPSVEVEAKRQYSEDIERDKVGYVAPVKEQAQPSEEALRRAEAKLIKEKDSKQAEGICDKATHSLNVLTTHTNLNRQNEQTGEVVTMTEVERQAAIQENQQRVELFCQ</sequence>
<evidence type="ECO:0000313" key="3">
    <source>
        <dbReference type="EMBL" id="ABE56139.1"/>
    </source>
</evidence>
<dbReference type="eggNOG" id="ENOG50339YA">
    <property type="taxonomic scope" value="Bacteria"/>
</dbReference>
<keyword evidence="4" id="KW-1185">Reference proteome</keyword>